<dbReference type="Pfam" id="PF06114">
    <property type="entry name" value="Peptidase_M78"/>
    <property type="match status" value="1"/>
</dbReference>
<evidence type="ECO:0000313" key="3">
    <source>
        <dbReference type="Proteomes" id="UP001163550"/>
    </source>
</evidence>
<protein>
    <submittedName>
        <fullName evidence="2">ImmA/IrrE family metallo-endopeptidase</fullName>
    </submittedName>
</protein>
<evidence type="ECO:0000259" key="1">
    <source>
        <dbReference type="Pfam" id="PF06114"/>
    </source>
</evidence>
<gene>
    <name evidence="2" type="ORF">LNN31_13875</name>
</gene>
<dbReference type="EMBL" id="CP087994">
    <property type="protein sequence ID" value="UYO64697.1"/>
    <property type="molecule type" value="Genomic_DNA"/>
</dbReference>
<dbReference type="RefSeq" id="WP_263993173.1">
    <property type="nucleotide sequence ID" value="NZ_CP087994.1"/>
</dbReference>
<reference evidence="2" key="1">
    <citation type="submission" date="2021-11" db="EMBL/GenBank/DDBJ databases">
        <title>Isoprene-degrading acetogen.</title>
        <authorList>
            <person name="Yang Y."/>
            <person name="Jin H."/>
            <person name="Yan J."/>
        </authorList>
    </citation>
    <scope>NUCLEOTIDE SEQUENCE</scope>
    <source>
        <strain evidence="2">Berkeley</strain>
    </source>
</reference>
<proteinExistence type="predicted"/>
<sequence>MTQRHVIKTLNKYPIHSLPIPIHAIEEIIADNGYSLSCCDGICKPCIYQFELILPKFKTTSDCRYALAHELGHISVHGREKSTIDTISKHEAIADAFALYFTMPPYLFEKDIKRMNEWDLAEKYGMPVEQVINRMKLCDHYQYQ</sequence>
<feature type="domain" description="IrrE N-terminal-like" evidence="1">
    <location>
        <begin position="64"/>
        <end position="135"/>
    </location>
</feature>
<dbReference type="InterPro" id="IPR010359">
    <property type="entry name" value="IrrE_HExxH"/>
</dbReference>
<evidence type="ECO:0000313" key="2">
    <source>
        <dbReference type="EMBL" id="UYO64697.1"/>
    </source>
</evidence>
<accession>A0ABY6HJY0</accession>
<keyword evidence="3" id="KW-1185">Reference proteome</keyword>
<organism evidence="2 3">
    <name type="scientific">Acetobacterium wieringae</name>
    <dbReference type="NCBI Taxonomy" id="52694"/>
    <lineage>
        <taxon>Bacteria</taxon>
        <taxon>Bacillati</taxon>
        <taxon>Bacillota</taxon>
        <taxon>Clostridia</taxon>
        <taxon>Eubacteriales</taxon>
        <taxon>Eubacteriaceae</taxon>
        <taxon>Acetobacterium</taxon>
    </lineage>
</organism>
<name>A0ABY6HJY0_9FIRM</name>
<dbReference type="Proteomes" id="UP001163550">
    <property type="component" value="Chromosome"/>
</dbReference>